<reference evidence="8" key="1">
    <citation type="journal article" date="2021" name="ISME J.">
        <title>Fine-scale metabolic discontinuity in a stratified prokaryote microbiome of a Red Sea deep halocline.</title>
        <authorList>
            <person name="Michoud G."/>
            <person name="Ngugi D.K."/>
            <person name="Barozzi A."/>
            <person name="Merlino G."/>
            <person name="Calleja M.L."/>
            <person name="Delgado-Huertas A."/>
            <person name="Moran X.A.G."/>
            <person name="Daffonchio D."/>
        </authorList>
    </citation>
    <scope>NUCLEOTIDE SEQUENCE</scope>
    <source>
        <strain evidence="8">SuakinDeep_MAG55_1</strain>
    </source>
</reference>
<proteinExistence type="predicted"/>
<dbReference type="GO" id="GO:0051536">
    <property type="term" value="F:iron-sulfur cluster binding"/>
    <property type="evidence" value="ECO:0007669"/>
    <property type="project" value="UniProtKB-KW"/>
</dbReference>
<evidence type="ECO:0000259" key="6">
    <source>
        <dbReference type="Pfam" id="PF04055"/>
    </source>
</evidence>
<comment type="caution">
    <text evidence="8">The sequence shown here is derived from an EMBL/GenBank/DDBJ whole genome shotgun (WGS) entry which is preliminary data.</text>
</comment>
<evidence type="ECO:0008006" key="10">
    <source>
        <dbReference type="Google" id="ProtNLM"/>
    </source>
</evidence>
<dbReference type="EMBL" id="JAANXD010000001">
    <property type="protein sequence ID" value="MBS1256983.1"/>
    <property type="molecule type" value="Genomic_DNA"/>
</dbReference>
<accession>A0A941VXL8</accession>
<dbReference type="InterPro" id="IPR013785">
    <property type="entry name" value="Aldolase_TIM"/>
</dbReference>
<dbReference type="InterPro" id="IPR007197">
    <property type="entry name" value="rSAM"/>
</dbReference>
<evidence type="ECO:0000313" key="9">
    <source>
        <dbReference type="Proteomes" id="UP000722750"/>
    </source>
</evidence>
<dbReference type="AlphaFoldDB" id="A0A941VXL8"/>
<keyword evidence="3" id="KW-0479">Metal-binding</keyword>
<evidence type="ECO:0000256" key="5">
    <source>
        <dbReference type="ARBA" id="ARBA00023014"/>
    </source>
</evidence>
<evidence type="ECO:0000256" key="2">
    <source>
        <dbReference type="ARBA" id="ARBA00022691"/>
    </source>
</evidence>
<dbReference type="SFLD" id="SFLDS00029">
    <property type="entry name" value="Radical_SAM"/>
    <property type="match status" value="1"/>
</dbReference>
<gene>
    <name evidence="8" type="ORF">MAG551_00018</name>
</gene>
<dbReference type="CDD" id="cd01335">
    <property type="entry name" value="Radical_SAM"/>
    <property type="match status" value="1"/>
</dbReference>
<dbReference type="PANTHER" id="PTHR11228:SF7">
    <property type="entry name" value="PQQA PEPTIDE CYCLASE"/>
    <property type="match status" value="1"/>
</dbReference>
<feature type="domain" description="Radical SAM core" evidence="6">
    <location>
        <begin position="12"/>
        <end position="143"/>
    </location>
</feature>
<keyword evidence="2" id="KW-0949">S-adenosyl-L-methionine</keyword>
<protein>
    <recommendedName>
        <fullName evidence="10">Fe-S oxidoreductase</fullName>
    </recommendedName>
</protein>
<keyword evidence="4" id="KW-0408">Iron</keyword>
<dbReference type="Pfam" id="PF13186">
    <property type="entry name" value="SPASM"/>
    <property type="match status" value="1"/>
</dbReference>
<sequence>MPSDWAFVSVDMELTNRCSTDCLMCPREAITRPEGLMSECVFKAILEKLIGEGSLITFSGMGDPLSHPNVFDWISDIREKGADVGIVINPASLNKKISQKLVEFSPNSITLSFPSLRKSVFEKLCPKVSYDDALKRTLELIDLARGNAGLRVTGIITDINSGEQEEYVSFWKERGVGSGMKRCHGRGGNLRAPGVYEPHSFGLESGECSLFQFHTFVTWEGEVLACCHDLTGATRIGSLVNDDVSVISERKRNIIRGSMPFPVCGQCDEPLRQCQAPQGLPPRGRKERNRFFGLAAHSHR</sequence>
<comment type="cofactor">
    <cofactor evidence="1">
        <name>[4Fe-4S] cluster</name>
        <dbReference type="ChEBI" id="CHEBI:49883"/>
    </cofactor>
</comment>
<feature type="domain" description="4Fe4S-binding SPASM" evidence="7">
    <location>
        <begin position="208"/>
        <end position="268"/>
    </location>
</feature>
<dbReference type="CDD" id="cd21109">
    <property type="entry name" value="SPASM"/>
    <property type="match status" value="1"/>
</dbReference>
<dbReference type="Proteomes" id="UP000722750">
    <property type="component" value="Unassembled WGS sequence"/>
</dbReference>
<name>A0A941VXL8_9BACT</name>
<dbReference type="InterPro" id="IPR023885">
    <property type="entry name" value="4Fe4S-binding_SPASM_dom"/>
</dbReference>
<dbReference type="InterPro" id="IPR050377">
    <property type="entry name" value="Radical_SAM_PqqE_MftC-like"/>
</dbReference>
<evidence type="ECO:0000256" key="4">
    <source>
        <dbReference type="ARBA" id="ARBA00023004"/>
    </source>
</evidence>
<dbReference type="SUPFAM" id="SSF102114">
    <property type="entry name" value="Radical SAM enzymes"/>
    <property type="match status" value="1"/>
</dbReference>
<evidence type="ECO:0000313" key="8">
    <source>
        <dbReference type="EMBL" id="MBS1256983.1"/>
    </source>
</evidence>
<keyword evidence="5" id="KW-0411">Iron-sulfur</keyword>
<organism evidence="8 9">
    <name type="scientific">Candidatus Scalindua arabica</name>
    <dbReference type="NCBI Taxonomy" id="1127984"/>
    <lineage>
        <taxon>Bacteria</taxon>
        <taxon>Pseudomonadati</taxon>
        <taxon>Planctomycetota</taxon>
        <taxon>Candidatus Brocadiia</taxon>
        <taxon>Candidatus Brocadiales</taxon>
        <taxon>Candidatus Scalinduaceae</taxon>
        <taxon>Candidatus Scalindua</taxon>
    </lineage>
</organism>
<evidence type="ECO:0000259" key="7">
    <source>
        <dbReference type="Pfam" id="PF13186"/>
    </source>
</evidence>
<dbReference type="PANTHER" id="PTHR11228">
    <property type="entry name" value="RADICAL SAM DOMAIN PROTEIN"/>
    <property type="match status" value="1"/>
</dbReference>
<dbReference type="Pfam" id="PF04055">
    <property type="entry name" value="Radical_SAM"/>
    <property type="match status" value="1"/>
</dbReference>
<evidence type="ECO:0000256" key="1">
    <source>
        <dbReference type="ARBA" id="ARBA00001966"/>
    </source>
</evidence>
<dbReference type="GO" id="GO:0046872">
    <property type="term" value="F:metal ion binding"/>
    <property type="evidence" value="ECO:0007669"/>
    <property type="project" value="UniProtKB-KW"/>
</dbReference>
<dbReference type="InterPro" id="IPR058240">
    <property type="entry name" value="rSAM_sf"/>
</dbReference>
<dbReference type="Gene3D" id="3.20.20.70">
    <property type="entry name" value="Aldolase class I"/>
    <property type="match status" value="1"/>
</dbReference>
<evidence type="ECO:0000256" key="3">
    <source>
        <dbReference type="ARBA" id="ARBA00022723"/>
    </source>
</evidence>
<dbReference type="GO" id="GO:0003824">
    <property type="term" value="F:catalytic activity"/>
    <property type="evidence" value="ECO:0007669"/>
    <property type="project" value="InterPro"/>
</dbReference>